<dbReference type="InParanoid" id="A2EED6"/>
<proteinExistence type="predicted"/>
<dbReference type="Proteomes" id="UP000001542">
    <property type="component" value="Unassembled WGS sequence"/>
</dbReference>
<dbReference type="OrthoDB" id="5550281at2759"/>
<feature type="compositionally biased region" description="Polar residues" evidence="2">
    <location>
        <begin position="289"/>
        <end position="301"/>
    </location>
</feature>
<keyword evidence="1" id="KW-0539">Nucleus</keyword>
<evidence type="ECO:0000256" key="2">
    <source>
        <dbReference type="SAM" id="MobiDB-lite"/>
    </source>
</evidence>
<dbReference type="SUPFAM" id="SSF47095">
    <property type="entry name" value="HMG-box"/>
    <property type="match status" value="2"/>
</dbReference>
<dbReference type="InterPro" id="IPR009071">
    <property type="entry name" value="HMG_box_dom"/>
</dbReference>
<feature type="region of interest" description="Disordered" evidence="2">
    <location>
        <begin position="1"/>
        <end position="47"/>
    </location>
</feature>
<dbReference type="RefSeq" id="XP_001321165.1">
    <property type="nucleotide sequence ID" value="XM_001321130.1"/>
</dbReference>
<dbReference type="GO" id="GO:0005634">
    <property type="term" value="C:nucleus"/>
    <property type="evidence" value="ECO:0000318"/>
    <property type="project" value="GO_Central"/>
</dbReference>
<feature type="compositionally biased region" description="Basic and acidic residues" evidence="2">
    <location>
        <begin position="31"/>
        <end position="46"/>
    </location>
</feature>
<dbReference type="GO" id="GO:0003677">
    <property type="term" value="F:DNA binding"/>
    <property type="evidence" value="ECO:0007669"/>
    <property type="project" value="UniProtKB-UniRule"/>
</dbReference>
<feature type="compositionally biased region" description="Acidic residues" evidence="2">
    <location>
        <begin position="234"/>
        <end position="246"/>
    </location>
</feature>
<evidence type="ECO:0000256" key="1">
    <source>
        <dbReference type="PROSITE-ProRule" id="PRU00267"/>
    </source>
</evidence>
<feature type="compositionally biased region" description="Basic and acidic residues" evidence="2">
    <location>
        <begin position="187"/>
        <end position="217"/>
    </location>
</feature>
<feature type="compositionally biased region" description="Basic and acidic residues" evidence="2">
    <location>
        <begin position="247"/>
        <end position="285"/>
    </location>
</feature>
<evidence type="ECO:0000313" key="4">
    <source>
        <dbReference type="EMBL" id="EAY08942.1"/>
    </source>
</evidence>
<feature type="DNA-binding region" description="HMG box" evidence="1">
    <location>
        <begin position="46"/>
        <end position="114"/>
    </location>
</feature>
<reference evidence="4" key="2">
    <citation type="journal article" date="2007" name="Science">
        <title>Draft genome sequence of the sexually transmitted pathogen Trichomonas vaginalis.</title>
        <authorList>
            <person name="Carlton J.M."/>
            <person name="Hirt R.P."/>
            <person name="Silva J.C."/>
            <person name="Delcher A.L."/>
            <person name="Schatz M."/>
            <person name="Zhao Q."/>
            <person name="Wortman J.R."/>
            <person name="Bidwell S.L."/>
            <person name="Alsmark U.C.M."/>
            <person name="Besteiro S."/>
            <person name="Sicheritz-Ponten T."/>
            <person name="Noel C.J."/>
            <person name="Dacks J.B."/>
            <person name="Foster P.G."/>
            <person name="Simillion C."/>
            <person name="Van de Peer Y."/>
            <person name="Miranda-Saavedra D."/>
            <person name="Barton G.J."/>
            <person name="Westrop G.D."/>
            <person name="Mueller S."/>
            <person name="Dessi D."/>
            <person name="Fiori P.L."/>
            <person name="Ren Q."/>
            <person name="Paulsen I."/>
            <person name="Zhang H."/>
            <person name="Bastida-Corcuera F.D."/>
            <person name="Simoes-Barbosa A."/>
            <person name="Brown M.T."/>
            <person name="Hayes R.D."/>
            <person name="Mukherjee M."/>
            <person name="Okumura C.Y."/>
            <person name="Schneider R."/>
            <person name="Smith A.J."/>
            <person name="Vanacova S."/>
            <person name="Villalvazo M."/>
            <person name="Haas B.J."/>
            <person name="Pertea M."/>
            <person name="Feldblyum T.V."/>
            <person name="Utterback T.R."/>
            <person name="Shu C.L."/>
            <person name="Osoegawa K."/>
            <person name="de Jong P.J."/>
            <person name="Hrdy I."/>
            <person name="Horvathova L."/>
            <person name="Zubacova Z."/>
            <person name="Dolezal P."/>
            <person name="Malik S.B."/>
            <person name="Logsdon J.M. Jr."/>
            <person name="Henze K."/>
            <person name="Gupta A."/>
            <person name="Wang C.C."/>
            <person name="Dunne R.L."/>
            <person name="Upcroft J.A."/>
            <person name="Upcroft P."/>
            <person name="White O."/>
            <person name="Salzberg S.L."/>
            <person name="Tang P."/>
            <person name="Chiu C.-H."/>
            <person name="Lee Y.-S."/>
            <person name="Embley T.M."/>
            <person name="Coombs G.H."/>
            <person name="Mottram J.C."/>
            <person name="Tachezy J."/>
            <person name="Fraser-Liggett C.M."/>
            <person name="Johnson P.J."/>
        </authorList>
    </citation>
    <scope>NUCLEOTIDE SEQUENCE [LARGE SCALE GENOMIC DNA]</scope>
    <source>
        <strain evidence="4">G3</strain>
    </source>
</reference>
<accession>A2EED6</accession>
<reference evidence="4" key="1">
    <citation type="submission" date="2006-10" db="EMBL/GenBank/DDBJ databases">
        <authorList>
            <person name="Amadeo P."/>
            <person name="Zhao Q."/>
            <person name="Wortman J."/>
            <person name="Fraser-Liggett C."/>
            <person name="Carlton J."/>
        </authorList>
    </citation>
    <scope>NUCLEOTIDE SEQUENCE</scope>
    <source>
        <strain evidence="4">G3</strain>
    </source>
</reference>
<dbReference type="Pfam" id="PF00505">
    <property type="entry name" value="HMG_box"/>
    <property type="match status" value="2"/>
</dbReference>
<feature type="DNA-binding region" description="HMG box" evidence="1">
    <location>
        <begin position="127"/>
        <end position="197"/>
    </location>
</feature>
<dbReference type="VEuPathDB" id="TrichDB:TVAG_485890"/>
<feature type="domain" description="HMG box" evidence="3">
    <location>
        <begin position="127"/>
        <end position="197"/>
    </location>
</feature>
<evidence type="ECO:0000259" key="3">
    <source>
        <dbReference type="PROSITE" id="PS50118"/>
    </source>
</evidence>
<name>A2EED6_TRIV3</name>
<dbReference type="Gene3D" id="1.10.30.10">
    <property type="entry name" value="High mobility group box domain"/>
    <property type="match status" value="2"/>
</dbReference>
<dbReference type="KEGG" id="tva:4766849"/>
<organism evidence="4 5">
    <name type="scientific">Trichomonas vaginalis (strain ATCC PRA-98 / G3)</name>
    <dbReference type="NCBI Taxonomy" id="412133"/>
    <lineage>
        <taxon>Eukaryota</taxon>
        <taxon>Metamonada</taxon>
        <taxon>Parabasalia</taxon>
        <taxon>Trichomonadida</taxon>
        <taxon>Trichomonadidae</taxon>
        <taxon>Trichomonas</taxon>
    </lineage>
</organism>
<dbReference type="AlphaFoldDB" id="A2EED6"/>
<dbReference type="OMA" id="EHSEAQQ"/>
<dbReference type="CDD" id="cd00084">
    <property type="entry name" value="HMG-box_SF"/>
    <property type="match status" value="1"/>
</dbReference>
<dbReference type="SMART" id="SM00398">
    <property type="entry name" value="HMG"/>
    <property type="match status" value="2"/>
</dbReference>
<gene>
    <name evidence="4" type="ORF">TVAG_485890</name>
</gene>
<protein>
    <submittedName>
        <fullName evidence="4">HMG box family protein</fullName>
    </submittedName>
</protein>
<evidence type="ECO:0000313" key="5">
    <source>
        <dbReference type="Proteomes" id="UP000001542"/>
    </source>
</evidence>
<dbReference type="EMBL" id="DS113367">
    <property type="protein sequence ID" value="EAY08942.1"/>
    <property type="molecule type" value="Genomic_DNA"/>
</dbReference>
<dbReference type="InterPro" id="IPR036910">
    <property type="entry name" value="HMG_box_dom_sf"/>
</dbReference>
<dbReference type="VEuPathDB" id="TrichDB:TVAGG3_0691540"/>
<keyword evidence="1" id="KW-0238">DNA-binding</keyword>
<feature type="region of interest" description="Disordered" evidence="2">
    <location>
        <begin position="182"/>
        <end position="313"/>
    </location>
</feature>
<feature type="domain" description="HMG box" evidence="3">
    <location>
        <begin position="46"/>
        <end position="114"/>
    </location>
</feature>
<dbReference type="SMR" id="A2EED6"/>
<dbReference type="PROSITE" id="PS50118">
    <property type="entry name" value="HMG_BOX_2"/>
    <property type="match status" value="2"/>
</dbReference>
<feature type="compositionally biased region" description="Basic residues" evidence="2">
    <location>
        <begin position="1"/>
        <end position="13"/>
    </location>
</feature>
<keyword evidence="5" id="KW-1185">Reference proteome</keyword>
<sequence>MDSEKKKGRKPKNAKNEKPTKEKGKKGKGNNKKDAAIKEEAKQDKQIKKRSAWNFYFGEVRQQLQQEFPDKTFPEITKIASERFKNLDPKLKEKYNEQALKSKAIYESTIQAQNPENAPISKAEKERKQKISPYFRFSVLKHEELKKNNPDMTYKERAAIVWDVWKSLSMIEKTYFETDASAATASLEHHEEPKDEEEKKNSDAEKDNSDKEDHSDNETGNQSKDTTDDHPDDQPDNEESNNQEQDENQHSEAQQEHSEAQQEHSEAQQEHEKEKTYTETKKNEESVNSEKINPENTNNDVKQVENEPAKAEN</sequence>
<feature type="compositionally biased region" description="Basic and acidic residues" evidence="2">
    <location>
        <begin position="302"/>
        <end position="313"/>
    </location>
</feature>